<evidence type="ECO:0000313" key="2">
    <source>
        <dbReference type="EMBL" id="AAA50562.1"/>
    </source>
</evidence>
<dbReference type="PIR" id="A53313">
    <property type="entry name" value="A53313"/>
</dbReference>
<evidence type="ECO:0000256" key="1">
    <source>
        <dbReference type="SAM" id="MobiDB-lite"/>
    </source>
</evidence>
<proteinExistence type="predicted"/>
<dbReference type="EMBL" id="L17029">
    <property type="protein sequence ID" value="AAA50562.1"/>
    <property type="molecule type" value="Genomic_DNA"/>
</dbReference>
<dbReference type="AlphaFoldDB" id="Q14486"/>
<feature type="non-terminal residue" evidence="2">
    <location>
        <position position="1"/>
    </location>
</feature>
<organism evidence="2">
    <name type="scientific">Homo sapiens</name>
    <name type="common">Human</name>
    <dbReference type="NCBI Taxonomy" id="9606"/>
    <lineage>
        <taxon>Eukaryota</taxon>
        <taxon>Metazoa</taxon>
        <taxon>Chordata</taxon>
        <taxon>Craniata</taxon>
        <taxon>Vertebrata</taxon>
        <taxon>Euteleostomi</taxon>
        <taxon>Mammalia</taxon>
        <taxon>Eutheria</taxon>
        <taxon>Euarchontoglires</taxon>
        <taxon>Primates</taxon>
        <taxon>Haplorrhini</taxon>
        <taxon>Catarrhini</taxon>
        <taxon>Hominidae</taxon>
        <taxon>Homo</taxon>
    </lineage>
</organism>
<feature type="compositionally biased region" description="Basic and acidic residues" evidence="1">
    <location>
        <begin position="15"/>
        <end position="30"/>
    </location>
</feature>
<name>Q14486_HUMAN</name>
<reference evidence="2" key="1">
    <citation type="journal article" date="1993" name="Biochemistry">
        <title>Structural organization and chromosomal assignment of the gene encoding the human heparin-binding epidermal growth factor-like growth factor/diphtheria toxin receptor.</title>
        <authorList>
            <person name="Fen Z."/>
            <person name="Dhadly M.S."/>
            <person name="Yoshizumi M."/>
            <person name="Hilkert R.J."/>
            <person name="Quertermous T."/>
            <person name="Eddy R.L."/>
            <person name="Shows T.B."/>
            <person name="Lee M.E."/>
        </authorList>
    </citation>
    <scope>NUCLEOTIDE SEQUENCE</scope>
</reference>
<protein>
    <submittedName>
        <fullName evidence="2">Heparin-binding epidermal growth factor</fullName>
    </submittedName>
</protein>
<feature type="compositionally biased region" description="Polar residues" evidence="1">
    <location>
        <begin position="1"/>
        <end position="11"/>
    </location>
</feature>
<feature type="region of interest" description="Disordered" evidence="1">
    <location>
        <begin position="1"/>
        <end position="39"/>
    </location>
</feature>
<feature type="non-terminal residue" evidence="2">
    <location>
        <position position="58"/>
    </location>
</feature>
<dbReference type="PeptideAtlas" id="Q14486"/>
<accession>Q14486</accession>
<sequence>FILQATSTGHTKQGGAREKKEERQGAREEEGPMSSEIQGLLHPWRMQICEGAPGSLLH</sequence>